<feature type="transmembrane region" description="Helical" evidence="2">
    <location>
        <begin position="27"/>
        <end position="44"/>
    </location>
</feature>
<protein>
    <submittedName>
        <fullName evidence="3">Uncharacterized protein</fullName>
    </submittedName>
</protein>
<dbReference type="KEGG" id="chya:V22_14100"/>
<accession>A0A517T741</accession>
<keyword evidence="2" id="KW-0472">Membrane</keyword>
<organism evidence="3 4">
    <name type="scientific">Calycomorphotria hydatis</name>
    <dbReference type="NCBI Taxonomy" id="2528027"/>
    <lineage>
        <taxon>Bacteria</taxon>
        <taxon>Pseudomonadati</taxon>
        <taxon>Planctomycetota</taxon>
        <taxon>Planctomycetia</taxon>
        <taxon>Planctomycetales</taxon>
        <taxon>Planctomycetaceae</taxon>
        <taxon>Calycomorphotria</taxon>
    </lineage>
</organism>
<evidence type="ECO:0000313" key="3">
    <source>
        <dbReference type="EMBL" id="QDT64179.1"/>
    </source>
</evidence>
<dbReference type="EMBL" id="CP036316">
    <property type="protein sequence ID" value="QDT64179.1"/>
    <property type="molecule type" value="Genomic_DNA"/>
</dbReference>
<name>A0A517T741_9PLAN</name>
<evidence type="ECO:0000256" key="2">
    <source>
        <dbReference type="SAM" id="Phobius"/>
    </source>
</evidence>
<evidence type="ECO:0000256" key="1">
    <source>
        <dbReference type="SAM" id="MobiDB-lite"/>
    </source>
</evidence>
<feature type="transmembrane region" description="Helical" evidence="2">
    <location>
        <begin position="51"/>
        <end position="72"/>
    </location>
</feature>
<keyword evidence="4" id="KW-1185">Reference proteome</keyword>
<feature type="compositionally biased region" description="Acidic residues" evidence="1">
    <location>
        <begin position="8"/>
        <end position="18"/>
    </location>
</feature>
<feature type="region of interest" description="Disordered" evidence="1">
    <location>
        <begin position="1"/>
        <end position="25"/>
    </location>
</feature>
<sequence length="82" mass="8730">MDSKVSEFEEEDFDDPDDEQHWSPHQASPLVTLGIGVLFGALACAGQSRKVGVIVAVVGIALALVGTFMGYGKDSGPRSRHE</sequence>
<reference evidence="3 4" key="1">
    <citation type="submission" date="2019-02" db="EMBL/GenBank/DDBJ databases">
        <title>Deep-cultivation of Planctomycetes and their phenomic and genomic characterization uncovers novel biology.</title>
        <authorList>
            <person name="Wiegand S."/>
            <person name="Jogler M."/>
            <person name="Boedeker C."/>
            <person name="Pinto D."/>
            <person name="Vollmers J."/>
            <person name="Rivas-Marin E."/>
            <person name="Kohn T."/>
            <person name="Peeters S.H."/>
            <person name="Heuer A."/>
            <person name="Rast P."/>
            <person name="Oberbeckmann S."/>
            <person name="Bunk B."/>
            <person name="Jeske O."/>
            <person name="Meyerdierks A."/>
            <person name="Storesund J.E."/>
            <person name="Kallscheuer N."/>
            <person name="Luecker S."/>
            <person name="Lage O.M."/>
            <person name="Pohl T."/>
            <person name="Merkel B.J."/>
            <person name="Hornburger P."/>
            <person name="Mueller R.-W."/>
            <person name="Bruemmer F."/>
            <person name="Labrenz M."/>
            <person name="Spormann A.M."/>
            <person name="Op den Camp H."/>
            <person name="Overmann J."/>
            <person name="Amann R."/>
            <person name="Jetten M.S.M."/>
            <person name="Mascher T."/>
            <person name="Medema M.H."/>
            <person name="Devos D.P."/>
            <person name="Kaster A.-K."/>
            <person name="Ovreas L."/>
            <person name="Rohde M."/>
            <person name="Galperin M.Y."/>
            <person name="Jogler C."/>
        </authorList>
    </citation>
    <scope>NUCLEOTIDE SEQUENCE [LARGE SCALE GENOMIC DNA]</scope>
    <source>
        <strain evidence="3 4">V22</strain>
    </source>
</reference>
<proteinExistence type="predicted"/>
<gene>
    <name evidence="3" type="ORF">V22_14100</name>
</gene>
<evidence type="ECO:0000313" key="4">
    <source>
        <dbReference type="Proteomes" id="UP000319976"/>
    </source>
</evidence>
<keyword evidence="2" id="KW-0812">Transmembrane</keyword>
<dbReference type="Proteomes" id="UP000319976">
    <property type="component" value="Chromosome"/>
</dbReference>
<keyword evidence="2" id="KW-1133">Transmembrane helix</keyword>
<dbReference type="AlphaFoldDB" id="A0A517T741"/>